<proteinExistence type="predicted"/>
<dbReference type="SUPFAM" id="SSF89550">
    <property type="entry name" value="PHP domain-like"/>
    <property type="match status" value="1"/>
</dbReference>
<feature type="domain" description="Polymerase/histidinol phosphatase N-terminal" evidence="1">
    <location>
        <begin position="15"/>
        <end position="91"/>
    </location>
</feature>
<dbReference type="AlphaFoldDB" id="A0A956SFR3"/>
<reference evidence="2" key="2">
    <citation type="journal article" date="2021" name="Microbiome">
        <title>Successional dynamics and alternative stable states in a saline activated sludge microbial community over 9 years.</title>
        <authorList>
            <person name="Wang Y."/>
            <person name="Ye J."/>
            <person name="Ju F."/>
            <person name="Liu L."/>
            <person name="Boyd J.A."/>
            <person name="Deng Y."/>
            <person name="Parks D.H."/>
            <person name="Jiang X."/>
            <person name="Yin X."/>
            <person name="Woodcroft B.J."/>
            <person name="Tyson G.W."/>
            <person name="Hugenholtz P."/>
            <person name="Polz M.F."/>
            <person name="Zhang T."/>
        </authorList>
    </citation>
    <scope>NUCLEOTIDE SEQUENCE</scope>
    <source>
        <strain evidence="2">HKST-UBA02</strain>
    </source>
</reference>
<protein>
    <recommendedName>
        <fullName evidence="1">Polymerase/histidinol phosphatase N-terminal domain-containing protein</fullName>
    </recommendedName>
</protein>
<dbReference type="InterPro" id="IPR016195">
    <property type="entry name" value="Pol/histidinol_Pase-like"/>
</dbReference>
<dbReference type="InterPro" id="IPR052018">
    <property type="entry name" value="PHP_domain"/>
</dbReference>
<dbReference type="SMART" id="SM00481">
    <property type="entry name" value="POLIIIAc"/>
    <property type="match status" value="1"/>
</dbReference>
<dbReference type="CDD" id="cd07432">
    <property type="entry name" value="PHP_HisPPase"/>
    <property type="match status" value="1"/>
</dbReference>
<dbReference type="GO" id="GO:0004534">
    <property type="term" value="F:5'-3' RNA exonuclease activity"/>
    <property type="evidence" value="ECO:0007669"/>
    <property type="project" value="TreeGrafter"/>
</dbReference>
<evidence type="ECO:0000313" key="3">
    <source>
        <dbReference type="Proteomes" id="UP000739538"/>
    </source>
</evidence>
<dbReference type="Proteomes" id="UP000739538">
    <property type="component" value="Unassembled WGS sequence"/>
</dbReference>
<dbReference type="SUPFAM" id="SSF53756">
    <property type="entry name" value="UDP-Glycosyltransferase/glycogen phosphorylase"/>
    <property type="match status" value="1"/>
</dbReference>
<organism evidence="2 3">
    <name type="scientific">Eiseniibacteriota bacterium</name>
    <dbReference type="NCBI Taxonomy" id="2212470"/>
    <lineage>
        <taxon>Bacteria</taxon>
        <taxon>Candidatus Eiseniibacteriota</taxon>
    </lineage>
</organism>
<evidence type="ECO:0000259" key="1">
    <source>
        <dbReference type="SMART" id="SM00481"/>
    </source>
</evidence>
<dbReference type="InterPro" id="IPR003141">
    <property type="entry name" value="Pol/His_phosphatase_N"/>
</dbReference>
<dbReference type="PANTHER" id="PTHR42924">
    <property type="entry name" value="EXONUCLEASE"/>
    <property type="match status" value="1"/>
</dbReference>
<gene>
    <name evidence="2" type="ORF">KDA27_25035</name>
</gene>
<dbReference type="EMBL" id="JAGQHS010000261">
    <property type="protein sequence ID" value="MCA9759082.1"/>
    <property type="molecule type" value="Genomic_DNA"/>
</dbReference>
<dbReference type="Gene3D" id="3.20.20.140">
    <property type="entry name" value="Metal-dependent hydrolases"/>
    <property type="match status" value="1"/>
</dbReference>
<name>A0A956SFR3_UNCEI</name>
<dbReference type="GO" id="GO:0035312">
    <property type="term" value="F:5'-3' DNA exonuclease activity"/>
    <property type="evidence" value="ECO:0007669"/>
    <property type="project" value="TreeGrafter"/>
</dbReference>
<evidence type="ECO:0000313" key="2">
    <source>
        <dbReference type="EMBL" id="MCA9759082.1"/>
    </source>
</evidence>
<dbReference type="PANTHER" id="PTHR42924:SF3">
    <property type="entry name" value="POLYMERASE_HISTIDINOL PHOSPHATASE N-TERMINAL DOMAIN-CONTAINING PROTEIN"/>
    <property type="match status" value="1"/>
</dbReference>
<sequence length="599" mass="66227">MSRSDIRTVVHEARADLHVHSRYSTQPASLGIERFLSPTSRTEPEEVYRRAKRRGMDFVTLTDRDTLEGALRLVEAHPSDCFTGLETSAVFPEDGCKVNLLVWGLDSRQFGEIQRLRKDIYELAAYLRSADLAHAVAHASRSVNGRLNLSKLERLVLLFDVFEGANGTQGRMHNRTLVQCLRELTPEKIDEYQRKHGLQSLSAEPWKKSFTGGSDDLSGLMIGTSRTTVAARTKDEFLLGVRTGRSLASGRDADFRSAAFTAYKLAYDQLRETKAWDPATLFLSQIGQWTFESESLGLLDRIKMRTMNAGTKLRSDRTASLVLELAESCGSLPSDDVDGRIDAAFSSLCRLVDEVSGQLVRGFTDAVERGEVIRQIKDASASVSAILLVAPLFGALRNLYRDREVLRDLKESLGRPRSRRGKRILWFSDTLGEVNGPSVTLRQIANLSHERGNAIGIVGTVDGEGGELPPNVIRLPWVGGFRVPYYDVYEMRVPSLLRSLETLADYAPDEIYVSTPGPVGCVGLALGKLLGVRTTGVYHTDFLQQAADIVPDDAVLRGLEDFIQLFYSAFDEIAVPTSEYIGILSARGYVPVLSGAHPL</sequence>
<accession>A0A956SFR3</accession>
<reference evidence="2" key="1">
    <citation type="submission" date="2020-04" db="EMBL/GenBank/DDBJ databases">
        <authorList>
            <person name="Zhang T."/>
        </authorList>
    </citation>
    <scope>NUCLEOTIDE SEQUENCE</scope>
    <source>
        <strain evidence="2">HKST-UBA02</strain>
    </source>
</reference>
<comment type="caution">
    <text evidence="2">The sequence shown here is derived from an EMBL/GenBank/DDBJ whole genome shotgun (WGS) entry which is preliminary data.</text>
</comment>